<reference evidence="2" key="1">
    <citation type="submission" date="2020-02" db="EMBL/GenBank/DDBJ databases">
        <authorList>
            <person name="Meier V. D."/>
        </authorList>
    </citation>
    <scope>NUCLEOTIDE SEQUENCE</scope>
    <source>
        <strain evidence="2">AVDCRST_MAG68</strain>
    </source>
</reference>
<protein>
    <submittedName>
        <fullName evidence="2">Uncharacterized protein</fullName>
    </submittedName>
</protein>
<feature type="compositionally biased region" description="Basic residues" evidence="1">
    <location>
        <begin position="49"/>
        <end position="70"/>
    </location>
</feature>
<accession>A0A6J4LHU3</accession>
<feature type="compositionally biased region" description="Basic residues" evidence="1">
    <location>
        <begin position="218"/>
        <end position="230"/>
    </location>
</feature>
<organism evidence="2">
    <name type="scientific">uncultured Gemmatimonadota bacterium</name>
    <dbReference type="NCBI Taxonomy" id="203437"/>
    <lineage>
        <taxon>Bacteria</taxon>
        <taxon>Pseudomonadati</taxon>
        <taxon>Gemmatimonadota</taxon>
        <taxon>environmental samples</taxon>
    </lineage>
</organism>
<name>A0A6J4LHU3_9BACT</name>
<sequence>GPRLHRPHLPLRPSGRATPAHRAPALPPGGQPAPVLGGKGRALPGAGARAHRARPAPRRLPGRLQRRPARPVRAFRGGHGGGGNPPLPPDPRRAHARGHGVPGGGPPPPAGRRRPAPGVARVPGQRRGRRHPAALRGGRDRGGCGRGRGADGPLRRRRRPPHAGPDPLRRGRAPRGRRLARPARPGACARRRGARPGHPPWRRPDLPPQPPRGARAAPRVRARLARRRRLPVPAPARL</sequence>
<feature type="compositionally biased region" description="Low complexity" evidence="1">
    <location>
        <begin position="32"/>
        <end position="48"/>
    </location>
</feature>
<evidence type="ECO:0000313" key="2">
    <source>
        <dbReference type="EMBL" id="CAA9332036.1"/>
    </source>
</evidence>
<dbReference type="AlphaFoldDB" id="A0A6J4LHU3"/>
<gene>
    <name evidence="2" type="ORF">AVDCRST_MAG68-2564</name>
</gene>
<feature type="compositionally biased region" description="Basic residues" evidence="1">
    <location>
        <begin position="124"/>
        <end position="133"/>
    </location>
</feature>
<proteinExistence type="predicted"/>
<feature type="compositionally biased region" description="Basic residues" evidence="1">
    <location>
        <begin position="170"/>
        <end position="181"/>
    </location>
</feature>
<feature type="region of interest" description="Disordered" evidence="1">
    <location>
        <begin position="1"/>
        <end position="238"/>
    </location>
</feature>
<evidence type="ECO:0000256" key="1">
    <source>
        <dbReference type="SAM" id="MobiDB-lite"/>
    </source>
</evidence>
<feature type="non-terminal residue" evidence="2">
    <location>
        <position position="1"/>
    </location>
</feature>
<dbReference type="EMBL" id="CADCTW010000123">
    <property type="protein sequence ID" value="CAA9332036.1"/>
    <property type="molecule type" value="Genomic_DNA"/>
</dbReference>
<feature type="non-terminal residue" evidence="2">
    <location>
        <position position="238"/>
    </location>
</feature>